<gene>
    <name evidence="2" type="ORF">PBY51_013548</name>
</gene>
<dbReference type="Proteomes" id="UP001346869">
    <property type="component" value="Unassembled WGS sequence"/>
</dbReference>
<evidence type="ECO:0000313" key="2">
    <source>
        <dbReference type="EMBL" id="KAK5872890.1"/>
    </source>
</evidence>
<accession>A0AAN7Y8B9</accession>
<name>A0AAN7Y8B9_ELEMC</name>
<protein>
    <submittedName>
        <fullName evidence="2">Uncharacterized protein</fullName>
    </submittedName>
</protein>
<reference evidence="2 3" key="2">
    <citation type="journal article" date="2023" name="Mol. Biol. Evol.">
        <title>Genomics of Secondarily Temperate Adaptation in the Only Non-Antarctic Icefish.</title>
        <authorList>
            <person name="Rivera-Colon A.G."/>
            <person name="Rayamajhi N."/>
            <person name="Minhas B.F."/>
            <person name="Madrigal G."/>
            <person name="Bilyk K.T."/>
            <person name="Yoon V."/>
            <person name="Hune M."/>
            <person name="Gregory S."/>
            <person name="Cheng C.H.C."/>
            <person name="Catchen J.M."/>
        </authorList>
    </citation>
    <scope>NUCLEOTIDE SEQUENCE [LARGE SCALE GENOMIC DNA]</scope>
    <source>
        <strain evidence="2">JMC-PN-2008</strain>
    </source>
</reference>
<dbReference type="AlphaFoldDB" id="A0AAN7Y8B9"/>
<comment type="caution">
    <text evidence="2">The sequence shown here is derived from an EMBL/GenBank/DDBJ whole genome shotgun (WGS) entry which is preliminary data.</text>
</comment>
<keyword evidence="3" id="KW-1185">Reference proteome</keyword>
<reference evidence="2 3" key="1">
    <citation type="journal article" date="2023" name="Genes (Basel)">
        <title>Chromosome-Level Genome Assembly and Circadian Gene Repertoire of the Patagonia Blennie Eleginops maclovinus-The Closest Ancestral Proxy of Antarctic Cryonotothenioids.</title>
        <authorList>
            <person name="Cheng C.C."/>
            <person name="Rivera-Colon A.G."/>
            <person name="Minhas B.F."/>
            <person name="Wilson L."/>
            <person name="Rayamajhi N."/>
            <person name="Vargas-Chacoff L."/>
            <person name="Catchen J.M."/>
        </authorList>
    </citation>
    <scope>NUCLEOTIDE SEQUENCE [LARGE SCALE GENOMIC DNA]</scope>
    <source>
        <strain evidence="2">JMC-PN-2008</strain>
    </source>
</reference>
<evidence type="ECO:0000313" key="3">
    <source>
        <dbReference type="Proteomes" id="UP001346869"/>
    </source>
</evidence>
<feature type="region of interest" description="Disordered" evidence="1">
    <location>
        <begin position="1"/>
        <end position="20"/>
    </location>
</feature>
<dbReference type="EMBL" id="JAUZQC010000004">
    <property type="protein sequence ID" value="KAK5872890.1"/>
    <property type="molecule type" value="Genomic_DNA"/>
</dbReference>
<proteinExistence type="predicted"/>
<organism evidence="2 3">
    <name type="scientific">Eleginops maclovinus</name>
    <name type="common">Patagonian blennie</name>
    <name type="synonym">Eleginus maclovinus</name>
    <dbReference type="NCBI Taxonomy" id="56733"/>
    <lineage>
        <taxon>Eukaryota</taxon>
        <taxon>Metazoa</taxon>
        <taxon>Chordata</taxon>
        <taxon>Craniata</taxon>
        <taxon>Vertebrata</taxon>
        <taxon>Euteleostomi</taxon>
        <taxon>Actinopterygii</taxon>
        <taxon>Neopterygii</taxon>
        <taxon>Teleostei</taxon>
        <taxon>Neoteleostei</taxon>
        <taxon>Acanthomorphata</taxon>
        <taxon>Eupercaria</taxon>
        <taxon>Perciformes</taxon>
        <taxon>Notothenioidei</taxon>
        <taxon>Eleginopidae</taxon>
        <taxon>Eleginops</taxon>
    </lineage>
</organism>
<sequence length="86" mass="9434">MILPQASAKHHPIPHPTLQPDPFHPSVFPFCTPTTTFPPPHPFSLRWTFSRHPTLLSAPRLPAPATAGLNLQLIDTFALFGCGSML</sequence>
<evidence type="ECO:0000256" key="1">
    <source>
        <dbReference type="SAM" id="MobiDB-lite"/>
    </source>
</evidence>